<evidence type="ECO:0000256" key="8">
    <source>
        <dbReference type="HAMAP-Rule" id="MF_03025"/>
    </source>
</evidence>
<dbReference type="InterPro" id="IPR015415">
    <property type="entry name" value="Spast_Vps4_C"/>
</dbReference>
<protein>
    <recommendedName>
        <fullName evidence="8">Katanin p60 ATPase-containing subunit A-like 2</fullName>
        <shortName evidence="8">Katanin p60 subunit A-like 2</shortName>
        <ecNumber evidence="8">5.6.1.1</ecNumber>
    </recommendedName>
    <alternativeName>
        <fullName evidence="8">p60 katanin-like 2</fullName>
    </alternativeName>
</protein>
<dbReference type="EC" id="5.6.1.1" evidence="8"/>
<dbReference type="Gene3D" id="1.10.8.60">
    <property type="match status" value="1"/>
</dbReference>
<dbReference type="GO" id="GO:0051013">
    <property type="term" value="P:microtubule severing"/>
    <property type="evidence" value="ECO:0007669"/>
    <property type="project" value="UniProtKB-UniRule"/>
</dbReference>
<dbReference type="SUPFAM" id="SSF52540">
    <property type="entry name" value="P-loop containing nucleoside triphosphate hydrolases"/>
    <property type="match status" value="1"/>
</dbReference>
<feature type="compositionally biased region" description="Polar residues" evidence="9">
    <location>
        <begin position="1"/>
        <end position="25"/>
    </location>
</feature>
<feature type="region of interest" description="Disordered" evidence="9">
    <location>
        <begin position="1"/>
        <end position="27"/>
    </location>
</feature>
<dbReference type="InterPro" id="IPR003593">
    <property type="entry name" value="AAA+_ATPase"/>
</dbReference>
<comment type="function">
    <text evidence="8">Severs microtubules in vitro in an ATP-dependent manner. This activity may promote rapid reorganization of cellular microtubule arrays.</text>
</comment>
<dbReference type="Pfam" id="PF00004">
    <property type="entry name" value="AAA"/>
    <property type="match status" value="1"/>
</dbReference>
<dbReference type="HAMAP" id="MF_03025">
    <property type="entry name" value="Katanin_p60_AL2"/>
    <property type="match status" value="1"/>
</dbReference>
<dbReference type="Pfam" id="PF09336">
    <property type="entry name" value="Vps4_C"/>
    <property type="match status" value="1"/>
</dbReference>
<proteinExistence type="inferred from homology"/>
<dbReference type="PANTHER" id="PTHR23074">
    <property type="entry name" value="AAA DOMAIN-CONTAINING"/>
    <property type="match status" value="1"/>
</dbReference>
<dbReference type="GO" id="GO:0000922">
    <property type="term" value="C:spindle pole"/>
    <property type="evidence" value="ECO:0007669"/>
    <property type="project" value="UniProtKB-SubCell"/>
</dbReference>
<dbReference type="InterPro" id="IPR027497">
    <property type="entry name" value="Katanin_p60_AL2"/>
</dbReference>
<evidence type="ECO:0000256" key="6">
    <source>
        <dbReference type="ARBA" id="ARBA00023212"/>
    </source>
</evidence>
<evidence type="ECO:0000313" key="12">
    <source>
        <dbReference type="Proteomes" id="UP000192257"/>
    </source>
</evidence>
<keyword evidence="6 8" id="KW-0206">Cytoskeleton</keyword>
<dbReference type="GO" id="GO:0008017">
    <property type="term" value="F:microtubule binding"/>
    <property type="evidence" value="ECO:0007669"/>
    <property type="project" value="UniProtKB-UniRule"/>
</dbReference>
<keyword evidence="4 8" id="KW-0547">Nucleotide-binding</keyword>
<dbReference type="FunFam" id="3.40.50.300:FF:000434">
    <property type="entry name" value="Katanin p60 ATPase-containing subunit A-like 2"/>
    <property type="match status" value="1"/>
</dbReference>
<dbReference type="GO" id="GO:0005874">
    <property type="term" value="C:microtubule"/>
    <property type="evidence" value="ECO:0007669"/>
    <property type="project" value="UniProtKB-KW"/>
</dbReference>
<dbReference type="InterPro" id="IPR027417">
    <property type="entry name" value="P-loop_NTPase"/>
</dbReference>
<dbReference type="AlphaFoldDB" id="A0A1X0NPJ1"/>
<dbReference type="VEuPathDB" id="TriTrypDB:TM35_000301390"/>
<keyword evidence="2 8" id="KW-0963">Cytoplasm</keyword>
<evidence type="ECO:0000256" key="3">
    <source>
        <dbReference type="ARBA" id="ARBA00022701"/>
    </source>
</evidence>
<dbReference type="GO" id="GO:0016887">
    <property type="term" value="F:ATP hydrolysis activity"/>
    <property type="evidence" value="ECO:0007669"/>
    <property type="project" value="InterPro"/>
</dbReference>
<comment type="catalytic activity">
    <reaction evidence="8">
        <text>n ATP + n H2O + a microtubule = n ADP + n phosphate + (n+1) alpha/beta tubulin heterodimers.</text>
        <dbReference type="EC" id="5.6.1.1"/>
    </reaction>
</comment>
<evidence type="ECO:0000256" key="5">
    <source>
        <dbReference type="ARBA" id="ARBA00022840"/>
    </source>
</evidence>
<dbReference type="GO" id="GO:0005524">
    <property type="term" value="F:ATP binding"/>
    <property type="evidence" value="ECO:0007669"/>
    <property type="project" value="UniProtKB-KW"/>
</dbReference>
<dbReference type="PROSITE" id="PS50896">
    <property type="entry name" value="LISH"/>
    <property type="match status" value="1"/>
</dbReference>
<gene>
    <name evidence="8" type="primary">KATNAL2</name>
    <name evidence="11" type="ORF">TM35_000301390</name>
</gene>
<evidence type="ECO:0000256" key="7">
    <source>
        <dbReference type="ARBA" id="ARBA00023235"/>
    </source>
</evidence>
<dbReference type="GO" id="GO:0008568">
    <property type="term" value="F:microtubule severing ATPase activity"/>
    <property type="evidence" value="ECO:0007669"/>
    <property type="project" value="UniProtKB-EC"/>
</dbReference>
<dbReference type="SMART" id="SM00667">
    <property type="entry name" value="LisH"/>
    <property type="match status" value="1"/>
</dbReference>
<dbReference type="STRING" id="67003.A0A1X0NPJ1"/>
<reference evidence="11 12" key="1">
    <citation type="submission" date="2017-03" db="EMBL/GenBank/DDBJ databases">
        <title>An alternative strategy for trypanosome survival in the mammalian bloodstream revealed through genome and transcriptome analysis of the ubiquitous bovine parasite Trypanosoma (Megatrypanum) theileri.</title>
        <authorList>
            <person name="Kelly S."/>
            <person name="Ivens A."/>
            <person name="Mott A."/>
            <person name="O'Neill E."/>
            <person name="Emms D."/>
            <person name="Macleod O."/>
            <person name="Voorheis P."/>
            <person name="Matthews J."/>
            <person name="Matthews K."/>
            <person name="Carrington M."/>
        </authorList>
    </citation>
    <scope>NUCLEOTIDE SEQUENCE [LARGE SCALE GENOMIC DNA]</scope>
    <source>
        <strain evidence="11">Edinburgh</strain>
    </source>
</reference>
<dbReference type="PANTHER" id="PTHR23074:SF78">
    <property type="entry name" value="KATANIN P60 ATPASE-CONTAINING SUBUNIT A-LIKE 2"/>
    <property type="match status" value="1"/>
</dbReference>
<dbReference type="Pfam" id="PF17862">
    <property type="entry name" value="AAA_lid_3"/>
    <property type="match status" value="1"/>
</dbReference>
<evidence type="ECO:0000256" key="1">
    <source>
        <dbReference type="ARBA" id="ARBA00004647"/>
    </source>
</evidence>
<dbReference type="InterPro" id="IPR006594">
    <property type="entry name" value="LisH"/>
</dbReference>
<dbReference type="EMBL" id="NBCO01000030">
    <property type="protein sequence ID" value="ORC86099.1"/>
    <property type="molecule type" value="Genomic_DNA"/>
</dbReference>
<evidence type="ECO:0000256" key="4">
    <source>
        <dbReference type="ARBA" id="ARBA00022741"/>
    </source>
</evidence>
<dbReference type="Gene3D" id="3.40.50.300">
    <property type="entry name" value="P-loop containing nucleotide triphosphate hydrolases"/>
    <property type="match status" value="1"/>
</dbReference>
<dbReference type="SMART" id="SM00382">
    <property type="entry name" value="AAA"/>
    <property type="match status" value="1"/>
</dbReference>
<dbReference type="OrthoDB" id="191529at2759"/>
<dbReference type="Proteomes" id="UP000192257">
    <property type="component" value="Unassembled WGS sequence"/>
</dbReference>
<name>A0A1X0NPJ1_9TRYP</name>
<evidence type="ECO:0000313" key="11">
    <source>
        <dbReference type="EMBL" id="ORC86099.1"/>
    </source>
</evidence>
<comment type="caution">
    <text evidence="11">The sequence shown here is derived from an EMBL/GenBank/DDBJ whole genome shotgun (WGS) entry which is preliminary data.</text>
</comment>
<comment type="similarity">
    <text evidence="8">Belongs to the AAA ATPase family. Katanin p60 subunit A1 subfamily. A-like 2 sub-subfamily.</text>
</comment>
<feature type="binding site" evidence="8">
    <location>
        <begin position="335"/>
        <end position="342"/>
    </location>
    <ligand>
        <name>ATP</name>
        <dbReference type="ChEBI" id="CHEBI:30616"/>
    </ligand>
</feature>
<sequence length="577" mass="63822">MQQKNPSRLQPLSNDPNGAPGSSLQAIKMQQKAREDDERIRLKRVKGAIVLILQFLLDQGYTGTLQMLQQESRISMQQFCPADNVDLLSIITEYEQYFEFRFNRRPKLFRAVDGGQDITTEMQSGECMAVKRRPNGGSAGSRAKRSPGSINLNKVNYANVANLQDSPPSGALETQKPSGASPQIARGLALAQRPNTPPSPQRKRIGNNNNNNNSNNHKKKGFVSDAAGIMGLAGVRLDPALDGQSPNSPRYEEDEDTFFGRALKPLPRFPTSELQDLAMTIQRDILDVNPNVRWNSIVALDEAKRLLKEAVVMPVKYPELFAGIVRPWKGILLFGPPGTGKTLLAKAVATECHTTFFNISASSVVSKWRGDSEKLVRLLFDLAVHYSPSTIFIDEIDSLMSSRSGEGMHEGSRRMKTELLVQMDGLSKRKGGEVVFVLAASNVPWDLDTAMLRRLEKRILVGLPTREARATMFRQILTPTAAPDLDWNVCADLTEGMSGADIDVVCREAMMRPIRIMIEKLERAGNPADLGKGPLKRPSVTLDDVKASVACTQSSVRQSELEKYDQWLKRYGSGISS</sequence>
<dbReference type="GO" id="GO:0005737">
    <property type="term" value="C:cytoplasm"/>
    <property type="evidence" value="ECO:0007669"/>
    <property type="project" value="UniProtKB-SubCell"/>
</dbReference>
<evidence type="ECO:0000256" key="2">
    <source>
        <dbReference type="ARBA" id="ARBA00022490"/>
    </source>
</evidence>
<keyword evidence="5 8" id="KW-0067">ATP-binding</keyword>
<evidence type="ECO:0000256" key="9">
    <source>
        <dbReference type="SAM" id="MobiDB-lite"/>
    </source>
</evidence>
<organism evidence="11 12">
    <name type="scientific">Trypanosoma theileri</name>
    <dbReference type="NCBI Taxonomy" id="67003"/>
    <lineage>
        <taxon>Eukaryota</taxon>
        <taxon>Discoba</taxon>
        <taxon>Euglenozoa</taxon>
        <taxon>Kinetoplastea</taxon>
        <taxon>Metakinetoplastina</taxon>
        <taxon>Trypanosomatida</taxon>
        <taxon>Trypanosomatidae</taxon>
        <taxon>Trypanosoma</taxon>
    </lineage>
</organism>
<keyword evidence="7 8" id="KW-0413">Isomerase</keyword>
<accession>A0A1X0NPJ1</accession>
<evidence type="ECO:0000259" key="10">
    <source>
        <dbReference type="SMART" id="SM00382"/>
    </source>
</evidence>
<dbReference type="InterPro" id="IPR041569">
    <property type="entry name" value="AAA_lid_3"/>
</dbReference>
<dbReference type="InterPro" id="IPR050304">
    <property type="entry name" value="MT-severing_AAA_ATPase"/>
</dbReference>
<feature type="region of interest" description="Disordered" evidence="9">
    <location>
        <begin position="162"/>
        <end position="221"/>
    </location>
</feature>
<dbReference type="InterPro" id="IPR003959">
    <property type="entry name" value="ATPase_AAA_core"/>
</dbReference>
<feature type="domain" description="AAA+ ATPase" evidence="10">
    <location>
        <begin position="327"/>
        <end position="465"/>
    </location>
</feature>
<feature type="region of interest" description="Disordered" evidence="9">
    <location>
        <begin position="129"/>
        <end position="150"/>
    </location>
</feature>
<keyword evidence="3 8" id="KW-0493">Microtubule</keyword>
<keyword evidence="12" id="KW-1185">Reference proteome</keyword>
<comment type="subcellular location">
    <subcellularLocation>
        <location evidence="1 8">Cytoplasm</location>
        <location evidence="1 8">Cytoskeleton</location>
        <location evidence="1 8">Spindle pole</location>
    </subcellularLocation>
    <subcellularLocation>
        <location evidence="8">Cytoplasm</location>
        <location evidence="8">Cytoskeleton</location>
    </subcellularLocation>
    <subcellularLocation>
        <location evidence="8">Cytoplasm</location>
    </subcellularLocation>
    <subcellularLocation>
        <location evidence="8">Cytoplasm</location>
        <location evidence="8">Cytoskeleton</location>
        <location evidence="8">Spindle</location>
    </subcellularLocation>
    <text evidence="8">Localizes within the cytoplasm, partially overlapping with microtubules in interphase and to the mitotic spindle and spindle poles during mitosis.</text>
</comment>